<evidence type="ECO:0000313" key="2">
    <source>
        <dbReference type="EMBL" id="TPG59507.1"/>
    </source>
</evidence>
<reference evidence="2 3" key="1">
    <citation type="journal article" date="2019" name="Environ. Microbiol.">
        <title>Species interactions and distinct microbial communities in high Arctic permafrost affected cryosols are associated with the CH4 and CO2 gas fluxes.</title>
        <authorList>
            <person name="Altshuler I."/>
            <person name="Hamel J."/>
            <person name="Turney S."/>
            <person name="Magnuson E."/>
            <person name="Levesque R."/>
            <person name="Greer C."/>
            <person name="Whyte L.G."/>
        </authorList>
    </citation>
    <scope>NUCLEOTIDE SEQUENCE [LARGE SCALE GENOMIC DNA]</scope>
    <source>
        <strain evidence="2 3">S9.2P</strain>
    </source>
</reference>
<dbReference type="PANTHER" id="PTHR30461:SF23">
    <property type="entry name" value="DNA RECOMBINASE-RELATED"/>
    <property type="match status" value="1"/>
</dbReference>
<dbReference type="AlphaFoldDB" id="A0A502GB80"/>
<evidence type="ECO:0000259" key="1">
    <source>
        <dbReference type="PROSITE" id="PS51736"/>
    </source>
</evidence>
<dbReference type="InterPro" id="IPR050639">
    <property type="entry name" value="SSR_resolvase"/>
</dbReference>
<dbReference type="SMART" id="SM00857">
    <property type="entry name" value="Resolvase"/>
    <property type="match status" value="1"/>
</dbReference>
<accession>A0A502GB80</accession>
<dbReference type="CDD" id="cd03768">
    <property type="entry name" value="SR_ResInv"/>
    <property type="match status" value="1"/>
</dbReference>
<evidence type="ECO:0000313" key="3">
    <source>
        <dbReference type="Proteomes" id="UP000317646"/>
    </source>
</evidence>
<dbReference type="SUPFAM" id="SSF53041">
    <property type="entry name" value="Resolvase-like"/>
    <property type="match status" value="1"/>
</dbReference>
<sequence length="197" mass="21979">MTTVALYARVSTKDKGQSTENQLPELRRFAQAHGYTVYKEYVEHESGGTGKRSEFQALFADAHLRRFDLVLFWSLDRFSREGALPTLQYLNQLQGWGVGYKSLTEQYLDSVGLFQEAIISLLATLAKQERIRLSERTKAGMARRRAEGLPMGPPVKSAAVIEQIHELKAGGFSNYAISKRLAISASTVAKYSAARTT</sequence>
<dbReference type="PROSITE" id="PS51736">
    <property type="entry name" value="RECOMBINASES_3"/>
    <property type="match status" value="1"/>
</dbReference>
<dbReference type="InterPro" id="IPR036162">
    <property type="entry name" value="Resolvase-like_N_sf"/>
</dbReference>
<dbReference type="Pfam" id="PF00239">
    <property type="entry name" value="Resolvase"/>
    <property type="match status" value="1"/>
</dbReference>
<dbReference type="GO" id="GO:0000150">
    <property type="term" value="F:DNA strand exchange activity"/>
    <property type="evidence" value="ECO:0007669"/>
    <property type="project" value="InterPro"/>
</dbReference>
<comment type="caution">
    <text evidence="2">The sequence shown here is derived from an EMBL/GenBank/DDBJ whole genome shotgun (WGS) entry which is preliminary data.</text>
</comment>
<dbReference type="RefSeq" id="WP_140469478.1">
    <property type="nucleotide sequence ID" value="NZ_RCYZ01000013.1"/>
</dbReference>
<name>A0A502GB80_9BACT</name>
<dbReference type="OrthoDB" id="942413at2"/>
<dbReference type="Gene3D" id="3.40.50.1390">
    <property type="entry name" value="Resolvase, N-terminal catalytic domain"/>
    <property type="match status" value="1"/>
</dbReference>
<feature type="domain" description="Resolvase/invertase-type recombinase catalytic" evidence="1">
    <location>
        <begin position="3"/>
        <end position="148"/>
    </location>
</feature>
<dbReference type="GO" id="GO:0003677">
    <property type="term" value="F:DNA binding"/>
    <property type="evidence" value="ECO:0007669"/>
    <property type="project" value="InterPro"/>
</dbReference>
<protein>
    <submittedName>
        <fullName evidence="2">Recombinase family protein</fullName>
    </submittedName>
</protein>
<gene>
    <name evidence="2" type="ORF">EAH73_21335</name>
</gene>
<dbReference type="EMBL" id="RCYZ01000013">
    <property type="protein sequence ID" value="TPG59507.1"/>
    <property type="molecule type" value="Genomic_DNA"/>
</dbReference>
<dbReference type="Proteomes" id="UP000317646">
    <property type="component" value="Unassembled WGS sequence"/>
</dbReference>
<keyword evidence="3" id="KW-1185">Reference proteome</keyword>
<dbReference type="InterPro" id="IPR006119">
    <property type="entry name" value="Resolv_N"/>
</dbReference>
<organism evidence="2 3">
    <name type="scientific">Hymenobacter nivis</name>
    <dbReference type="NCBI Taxonomy" id="1850093"/>
    <lineage>
        <taxon>Bacteria</taxon>
        <taxon>Pseudomonadati</taxon>
        <taxon>Bacteroidota</taxon>
        <taxon>Cytophagia</taxon>
        <taxon>Cytophagales</taxon>
        <taxon>Hymenobacteraceae</taxon>
        <taxon>Hymenobacter</taxon>
    </lineage>
</organism>
<proteinExistence type="predicted"/>
<dbReference type="PANTHER" id="PTHR30461">
    <property type="entry name" value="DNA-INVERTASE FROM LAMBDOID PROPHAGE"/>
    <property type="match status" value="1"/>
</dbReference>